<organism evidence="14 15">
    <name type="scientific">Litorimonas taeanensis</name>
    <dbReference type="NCBI Taxonomy" id="568099"/>
    <lineage>
        <taxon>Bacteria</taxon>
        <taxon>Pseudomonadati</taxon>
        <taxon>Pseudomonadota</taxon>
        <taxon>Alphaproteobacteria</taxon>
        <taxon>Maricaulales</taxon>
        <taxon>Robiginitomaculaceae</taxon>
    </lineage>
</organism>
<dbReference type="Pfam" id="PF00487">
    <property type="entry name" value="FA_desaturase"/>
    <property type="match status" value="1"/>
</dbReference>
<evidence type="ECO:0000256" key="3">
    <source>
        <dbReference type="ARBA" id="ARBA00022475"/>
    </source>
</evidence>
<evidence type="ECO:0000313" key="14">
    <source>
        <dbReference type="EMBL" id="RKQ71798.1"/>
    </source>
</evidence>
<evidence type="ECO:0000256" key="11">
    <source>
        <dbReference type="ARBA" id="ARBA00023136"/>
    </source>
</evidence>
<dbReference type="AlphaFoldDB" id="A0A420WL97"/>
<dbReference type="PANTHER" id="PTHR38674:SF1">
    <property type="entry name" value="ALKANE 1-MONOOXYGENASE 1"/>
    <property type="match status" value="1"/>
</dbReference>
<comment type="subcellular location">
    <subcellularLocation>
        <location evidence="1">Cell inner membrane</location>
        <topology evidence="1">Multi-pass membrane protein</topology>
    </subcellularLocation>
</comment>
<keyword evidence="9" id="KW-0408">Iron</keyword>
<dbReference type="OrthoDB" id="4759734at2"/>
<feature type="transmembrane region" description="Helical" evidence="12">
    <location>
        <begin position="229"/>
        <end position="256"/>
    </location>
</feature>
<evidence type="ECO:0000259" key="13">
    <source>
        <dbReference type="Pfam" id="PF00487"/>
    </source>
</evidence>
<dbReference type="CDD" id="cd03512">
    <property type="entry name" value="Alkane-hydroxylase"/>
    <property type="match status" value="1"/>
</dbReference>
<sequence>MATLESLSSQPELKKHLWLISLTFPTTPLIGIGLALYTGNPHWVWLPVFQFYILVPVLDFLIGNDKHDLLGLVQDEMHQSRFYKFMVHAMLPMIYLTWIGGAWFFTKQAWPWDIYLALGISHGWGLAFAINAGHETGHKTDKFSKWVAILMLLPSLYGHFRIEHNMGHHADVATPRDHATARFGESYYKFATREYPGAWKRSWKIESKRAARKGYSRFSLKNEVVASTLLGICLWSIMTAIFGVTVLAYMLMAWFISATALTSQNYIAHYGLLRDRRPDGKFLPCQPHHSWNCNLLITNLTSFNLARHSDHHANPSRHYQYLRQFRDVPTLPYGYMIMFLIGFVPPLFRKVMDPLVLRNVDGDMNKVLTHEFAQSWLTEAPQNQPATQN</sequence>
<dbReference type="InterPro" id="IPR005804">
    <property type="entry name" value="FA_desaturase_dom"/>
</dbReference>
<evidence type="ECO:0000256" key="10">
    <source>
        <dbReference type="ARBA" id="ARBA00023033"/>
    </source>
</evidence>
<feature type="transmembrane region" description="Helical" evidence="12">
    <location>
        <begin position="43"/>
        <end position="62"/>
    </location>
</feature>
<evidence type="ECO:0000256" key="8">
    <source>
        <dbReference type="ARBA" id="ARBA00023002"/>
    </source>
</evidence>
<evidence type="ECO:0000256" key="2">
    <source>
        <dbReference type="ARBA" id="ARBA00010823"/>
    </source>
</evidence>
<evidence type="ECO:0000313" key="15">
    <source>
        <dbReference type="Proteomes" id="UP000282211"/>
    </source>
</evidence>
<feature type="transmembrane region" description="Helical" evidence="12">
    <location>
        <begin position="330"/>
        <end position="348"/>
    </location>
</feature>
<keyword evidence="7 12" id="KW-1133">Transmembrane helix</keyword>
<dbReference type="GO" id="GO:0006629">
    <property type="term" value="P:lipid metabolic process"/>
    <property type="evidence" value="ECO:0007669"/>
    <property type="project" value="InterPro"/>
</dbReference>
<feature type="transmembrane region" description="Helical" evidence="12">
    <location>
        <begin position="17"/>
        <end position="37"/>
    </location>
</feature>
<comment type="caution">
    <text evidence="14">The sequence shown here is derived from an EMBL/GenBank/DDBJ whole genome shotgun (WGS) entry which is preliminary data.</text>
</comment>
<dbReference type="EMBL" id="RBII01000001">
    <property type="protein sequence ID" value="RKQ71798.1"/>
    <property type="molecule type" value="Genomic_DNA"/>
</dbReference>
<dbReference type="GO" id="GO:0004497">
    <property type="term" value="F:monooxygenase activity"/>
    <property type="evidence" value="ECO:0007669"/>
    <property type="project" value="UniProtKB-KW"/>
</dbReference>
<keyword evidence="3" id="KW-1003">Cell membrane</keyword>
<dbReference type="InterPro" id="IPR033885">
    <property type="entry name" value="AlkB/XylM"/>
</dbReference>
<gene>
    <name evidence="14" type="ORF">DES40_1128</name>
</gene>
<evidence type="ECO:0000256" key="4">
    <source>
        <dbReference type="ARBA" id="ARBA00022519"/>
    </source>
</evidence>
<keyword evidence="15" id="KW-1185">Reference proteome</keyword>
<dbReference type="GO" id="GO:0005886">
    <property type="term" value="C:plasma membrane"/>
    <property type="evidence" value="ECO:0007669"/>
    <property type="project" value="UniProtKB-SubCell"/>
</dbReference>
<dbReference type="GO" id="GO:0046872">
    <property type="term" value="F:metal ion binding"/>
    <property type="evidence" value="ECO:0007669"/>
    <property type="project" value="UniProtKB-KW"/>
</dbReference>
<evidence type="ECO:0000256" key="12">
    <source>
        <dbReference type="SAM" id="Phobius"/>
    </source>
</evidence>
<keyword evidence="6" id="KW-0479">Metal-binding</keyword>
<keyword evidence="4" id="KW-0997">Cell inner membrane</keyword>
<evidence type="ECO:0000256" key="5">
    <source>
        <dbReference type="ARBA" id="ARBA00022692"/>
    </source>
</evidence>
<feature type="transmembrane region" description="Helical" evidence="12">
    <location>
        <begin position="112"/>
        <end position="131"/>
    </location>
</feature>
<dbReference type="Proteomes" id="UP000282211">
    <property type="component" value="Unassembled WGS sequence"/>
</dbReference>
<evidence type="ECO:0000256" key="7">
    <source>
        <dbReference type="ARBA" id="ARBA00022989"/>
    </source>
</evidence>
<keyword evidence="8" id="KW-0560">Oxidoreductase</keyword>
<keyword evidence="11 12" id="KW-0472">Membrane</keyword>
<protein>
    <submittedName>
        <fullName evidence="14">Alkane 1-monooxygenase</fullName>
    </submittedName>
</protein>
<dbReference type="RefSeq" id="WP_121099535.1">
    <property type="nucleotide sequence ID" value="NZ_RBII01000001.1"/>
</dbReference>
<evidence type="ECO:0000256" key="6">
    <source>
        <dbReference type="ARBA" id="ARBA00022723"/>
    </source>
</evidence>
<name>A0A420WL97_9PROT</name>
<proteinExistence type="inferred from homology"/>
<keyword evidence="10 14" id="KW-0503">Monooxygenase</keyword>
<accession>A0A420WL97</accession>
<feature type="transmembrane region" description="Helical" evidence="12">
    <location>
        <begin position="82"/>
        <end position="106"/>
    </location>
</feature>
<feature type="domain" description="Fatty acid desaturase" evidence="13">
    <location>
        <begin position="119"/>
        <end position="337"/>
    </location>
</feature>
<evidence type="ECO:0000256" key="9">
    <source>
        <dbReference type="ARBA" id="ARBA00023004"/>
    </source>
</evidence>
<dbReference type="InParanoid" id="A0A420WL97"/>
<reference evidence="14 15" key="1">
    <citation type="submission" date="2018-10" db="EMBL/GenBank/DDBJ databases">
        <title>Genomic Encyclopedia of Type Strains, Phase IV (KMG-IV): sequencing the most valuable type-strain genomes for metagenomic binning, comparative biology and taxonomic classification.</title>
        <authorList>
            <person name="Goeker M."/>
        </authorList>
    </citation>
    <scope>NUCLEOTIDE SEQUENCE [LARGE SCALE GENOMIC DNA]</scope>
    <source>
        <strain evidence="14 15">DSM 22008</strain>
    </source>
</reference>
<keyword evidence="5 12" id="KW-0812">Transmembrane</keyword>
<comment type="similarity">
    <text evidence="2">Belongs to the fatty acid desaturase type 1 family. AlkB subfamily.</text>
</comment>
<dbReference type="PANTHER" id="PTHR38674">
    <property type="entry name" value="ALKANE 1-MONOOXYGENASE 1"/>
    <property type="match status" value="1"/>
</dbReference>
<evidence type="ECO:0000256" key="1">
    <source>
        <dbReference type="ARBA" id="ARBA00004429"/>
    </source>
</evidence>